<evidence type="ECO:0000313" key="1">
    <source>
        <dbReference type="EMBL" id="MCM4078733.1"/>
    </source>
</evidence>
<gene>
    <name evidence="1" type="ORF">LXN57_14255</name>
</gene>
<evidence type="ECO:0000313" key="2">
    <source>
        <dbReference type="Proteomes" id="UP001523216"/>
    </source>
</evidence>
<accession>A0ABT0XY71</accession>
<sequence>MTACSLFLGAPAQAVKVEFKRTGDVRVTSTAKTATDVGYVHTGTSTATPWYSDNGLTVAVFDQFGAQVGAGTAKCVMFRQGQPVGY</sequence>
<dbReference type="RefSeq" id="WP_251798580.1">
    <property type="nucleotide sequence ID" value="NZ_JAMQOL010000017.1"/>
</dbReference>
<comment type="caution">
    <text evidence="1">The sequence shown here is derived from an EMBL/GenBank/DDBJ whole genome shotgun (WGS) entry which is preliminary data.</text>
</comment>
<name>A0ABT0XY71_9ACTN</name>
<protein>
    <submittedName>
        <fullName evidence="1">Uncharacterized protein</fullName>
    </submittedName>
</protein>
<dbReference type="Proteomes" id="UP001523216">
    <property type="component" value="Unassembled WGS sequence"/>
</dbReference>
<keyword evidence="2" id="KW-1185">Reference proteome</keyword>
<proteinExistence type="predicted"/>
<dbReference type="EMBL" id="JAMQOL010000017">
    <property type="protein sequence ID" value="MCM4078733.1"/>
    <property type="molecule type" value="Genomic_DNA"/>
</dbReference>
<organism evidence="1 2">
    <name type="scientific">Paractinoplanes hotanensis</name>
    <dbReference type="NCBI Taxonomy" id="2906497"/>
    <lineage>
        <taxon>Bacteria</taxon>
        <taxon>Bacillati</taxon>
        <taxon>Actinomycetota</taxon>
        <taxon>Actinomycetes</taxon>
        <taxon>Micromonosporales</taxon>
        <taxon>Micromonosporaceae</taxon>
        <taxon>Paractinoplanes</taxon>
    </lineage>
</organism>
<reference evidence="1 2" key="1">
    <citation type="submission" date="2022-06" db="EMBL/GenBank/DDBJ databases">
        <title>Actinoplanes abujensis sp. nov., isolated from Nigerian arid soil.</title>
        <authorList>
            <person name="Ding P."/>
        </authorList>
    </citation>
    <scope>NUCLEOTIDE SEQUENCE [LARGE SCALE GENOMIC DNA]</scope>
    <source>
        <strain evidence="2">TRM88002</strain>
    </source>
</reference>